<dbReference type="KEGG" id="xbc:ELE36_10550"/>
<dbReference type="PANTHER" id="PTHR47473">
    <property type="entry name" value="BTA1P"/>
    <property type="match status" value="1"/>
</dbReference>
<dbReference type="RefSeq" id="WP_129833101.1">
    <property type="nucleotide sequence ID" value="NZ_CP035704.1"/>
</dbReference>
<dbReference type="PANTHER" id="PTHR47473:SF1">
    <property type="entry name" value="METHYLTRANSFERASE DOMAIN-CONTAINING PROTEIN"/>
    <property type="match status" value="1"/>
</dbReference>
<dbReference type="Proteomes" id="UP000291562">
    <property type="component" value="Chromosome"/>
</dbReference>
<sequence>MGKQISSTDTTTNLLKPGGILAVMDFYVSEANPDRGFAKHSGMERWFWRNWFARDGVHPNAEHLSLLRQLLPNYDIVESQARVPYLPLLRVPYFQSIGRKPMERCGAASAYAVRDLGP</sequence>
<evidence type="ECO:0000313" key="2">
    <source>
        <dbReference type="Proteomes" id="UP000291562"/>
    </source>
</evidence>
<organism evidence="1 2">
    <name type="scientific">Pseudolysobacter antarcticus</name>
    <dbReference type="NCBI Taxonomy" id="2511995"/>
    <lineage>
        <taxon>Bacteria</taxon>
        <taxon>Pseudomonadati</taxon>
        <taxon>Pseudomonadota</taxon>
        <taxon>Gammaproteobacteria</taxon>
        <taxon>Lysobacterales</taxon>
        <taxon>Rhodanobacteraceae</taxon>
        <taxon>Pseudolysobacter</taxon>
    </lineage>
</organism>
<name>A0A411HJP2_9GAMM</name>
<gene>
    <name evidence="1" type="ORF">ELE36_10550</name>
</gene>
<dbReference type="AlphaFoldDB" id="A0A411HJP2"/>
<evidence type="ECO:0008006" key="3">
    <source>
        <dbReference type="Google" id="ProtNLM"/>
    </source>
</evidence>
<keyword evidence="2" id="KW-1185">Reference proteome</keyword>
<dbReference type="OrthoDB" id="9791837at2"/>
<evidence type="ECO:0000313" key="1">
    <source>
        <dbReference type="EMBL" id="QBB70759.1"/>
    </source>
</evidence>
<proteinExistence type="predicted"/>
<accession>A0A411HJP2</accession>
<dbReference type="EMBL" id="CP035704">
    <property type="protein sequence ID" value="QBB70759.1"/>
    <property type="molecule type" value="Genomic_DNA"/>
</dbReference>
<reference evidence="1 2" key="1">
    <citation type="submission" date="2019-01" db="EMBL/GenBank/DDBJ databases">
        <title>Pseudolysobacter antarctica gen. nov., sp. nov., isolated from Fildes Peninsula, Antarctica.</title>
        <authorList>
            <person name="Wei Z."/>
            <person name="Peng F."/>
        </authorList>
    </citation>
    <scope>NUCLEOTIDE SEQUENCE [LARGE SCALE GENOMIC DNA]</scope>
    <source>
        <strain evidence="1 2">AQ6-296</strain>
    </source>
</reference>
<protein>
    <recommendedName>
        <fullName evidence="3">Class I SAM-dependent methyltransferase</fullName>
    </recommendedName>
</protein>